<gene>
    <name evidence="5" type="ORF">C7M71_023650</name>
</gene>
<dbReference type="GO" id="GO:0006955">
    <property type="term" value="P:immune response"/>
    <property type="evidence" value="ECO:0007669"/>
    <property type="project" value="InterPro"/>
</dbReference>
<dbReference type="SMART" id="SM00560">
    <property type="entry name" value="LamGL"/>
    <property type="match status" value="3"/>
</dbReference>
<evidence type="ECO:0000313" key="5">
    <source>
        <dbReference type="EMBL" id="AXI79949.1"/>
    </source>
</evidence>
<dbReference type="PANTHER" id="PTHR46943:SF1">
    <property type="entry name" value="PENTRAXIN-RELATED PROTEIN PTX3"/>
    <property type="match status" value="1"/>
</dbReference>
<dbReference type="Pfam" id="PF13385">
    <property type="entry name" value="Laminin_G_3"/>
    <property type="match status" value="3"/>
</dbReference>
<dbReference type="Gene3D" id="2.60.120.200">
    <property type="match status" value="3"/>
</dbReference>
<feature type="region of interest" description="Disordered" evidence="3">
    <location>
        <begin position="1218"/>
        <end position="1249"/>
    </location>
</feature>
<evidence type="ECO:0000313" key="6">
    <source>
        <dbReference type="Proteomes" id="UP000249340"/>
    </source>
</evidence>
<feature type="domain" description="LamG-like jellyroll fold" evidence="4">
    <location>
        <begin position="1037"/>
        <end position="1196"/>
    </location>
</feature>
<keyword evidence="1" id="KW-0732">Signal</keyword>
<feature type="domain" description="LamG-like jellyroll fold" evidence="4">
    <location>
        <begin position="821"/>
        <end position="959"/>
    </location>
</feature>
<dbReference type="RefSeq" id="WP_111490638.1">
    <property type="nucleotide sequence ID" value="NZ_CP031264.1"/>
</dbReference>
<dbReference type="OrthoDB" id="3845493at2"/>
<dbReference type="InterPro" id="IPR006558">
    <property type="entry name" value="LamG-like"/>
</dbReference>
<reference evidence="6" key="1">
    <citation type="submission" date="2018-07" db="EMBL/GenBank/DDBJ databases">
        <title>Streptacidiphilus bronchialis DSM 106435 chromosome.</title>
        <authorList>
            <person name="Batra D."/>
            <person name="Gulvik C.A."/>
        </authorList>
    </citation>
    <scope>NUCLEOTIDE SEQUENCE [LARGE SCALE GENOMIC DNA]</scope>
    <source>
        <strain evidence="6">DSM 106435</strain>
    </source>
</reference>
<name>A0A345T1U4_9ACTN</name>
<sequence>MTDVCMMGELAVEAAWVRHRAVRTVLAGLVVGGVLAGLPVPGGLPQAAAAEVAPVSDPSIAEDGSQADTPESVAVAEARRTGKAVDVPSLRTESSEVVAHPDGRLEATVHVQPVRTRKGGAWVGLDSTLRTLPSGAVAPKAVLSDLEFSGGGAQPLVRLSRAGKELRLTWPDPLPAPVVNGSTAEYRSVLPDVDLQLTATDSGFSQLLVVRTAEAARNPALARLTMGLAGDGLKVEQQGDGSLAAVDTAAGGTVFEAPKPMMYDSSEEAEQGPGTALVQTLARTLSAQSPADGTDQAHAASLGVEVSDSGRSLTLTPDQQLLRGPHTVFPVLIDPRWETPKAADWAGVSRANPSQPYWHFSYNSSYVADFGTGYCVSANCSPEDVKRVLYRIPTSAWAGKHILEAEFRVTESFSYSCTASPVHLWWTNNFDKNTDWNKSQASGFWRQDLQTLNVAHGWSSSCPASRLEFGGKTGAVRDLIQKGADSGATAITFGLRAGSESDANGWKRFRDDADLHVYYNLPPRQAPMSDLSMSPGSVCSSTTVGISKRPTVTARVSDPDGDTVGIQFAAGWDTGDGTGQHRRWWSTGAESTVPTTLKASGSQFSVLLPSAIPLNKKVGWEVRAWDGAEWGPWSAAGDKATNCYFLVDTTIPAGPKVASASYPGSQNPLDPLAWVDGVGRYGSFTVSTSSTDVVKYRWSLDTSPTVLHDVATTGGAARTINVMPDKQGPRHITVQAIDAVNNASEPMPYYFNVLNGHPQRAGWGMDETSGAVLTGTGGAFPATLGTGATPKPDGHRGAALALDGTSDGYAATDAAILDTSRSFTVSAWVNPAATVSNYRAAVSQNGSYMGAFHLGIREGVWAFTFASTDGAGYSYYGSKSSAPVTVGQWTHLTGVYNSSSKTITLYVNGTAAPATSVPAMWDGHGPFQIGSYWWRGTQADPWFGSVDEVRAWDRALSASEAANVAQDKELTSGRPAKAAWTFNEGSSTVATGTGEADSLTLYNNPATGQPGMVDKAVKFNGTNQYARTTRPQIDGTGSFSVAAWVKLPTPASGDTKAKVAVTQNGTQNYEFSLYYSAASKKWIFGRYKEDAAADTLVRAAESDGCAPHTTTSGMYCAGPTGNEWTYLVGVSDATAGKLRLYVNGNLTGESSYAQKTPWSAPGSVQIGAVSRAGALDEFFGGTIDDVRLFDRVLSTTDIRETFQQHPVLAGRWKFNSASGTPLSSPDESPGKHPAVLGNQASIGSDSPLPTAGSLQLDGIDDYAATTATPVDTGQSFTLVGWAQTAGTATRDMTVLSLAGTTGSAATVRWHYLKTLDGYDLGEWRVEVADQDKAGATRTTVAHTFDASMRIGWNHLALTYDAFSNQLSLYVNGQLENQVCDDEDTSGTCTDHVSWAVAEQPFKATGNLQFGRNRSGGAWTEYFSGQIDDLWAYQGVLTPAQVIALSDPNVEIPTPS</sequence>
<feature type="domain" description="LamG-like jellyroll fold" evidence="4">
    <location>
        <begin position="1274"/>
        <end position="1439"/>
    </location>
</feature>
<accession>A0A345T1U4</accession>
<keyword evidence="2" id="KW-1015">Disulfide bond</keyword>
<dbReference type="Proteomes" id="UP000249340">
    <property type="component" value="Chromosome"/>
</dbReference>
<evidence type="ECO:0000256" key="1">
    <source>
        <dbReference type="ARBA" id="ARBA00022729"/>
    </source>
</evidence>
<proteinExistence type="predicted"/>
<evidence type="ECO:0000256" key="3">
    <source>
        <dbReference type="SAM" id="MobiDB-lite"/>
    </source>
</evidence>
<dbReference type="SUPFAM" id="SSF49899">
    <property type="entry name" value="Concanavalin A-like lectins/glucanases"/>
    <property type="match status" value="3"/>
</dbReference>
<dbReference type="InterPro" id="IPR013320">
    <property type="entry name" value="ConA-like_dom_sf"/>
</dbReference>
<dbReference type="InterPro" id="IPR042837">
    <property type="entry name" value="PTX3"/>
</dbReference>
<keyword evidence="6" id="KW-1185">Reference proteome</keyword>
<evidence type="ECO:0000256" key="2">
    <source>
        <dbReference type="ARBA" id="ARBA00023157"/>
    </source>
</evidence>
<dbReference type="PANTHER" id="PTHR46943">
    <property type="entry name" value="PENTRAXIN-RELATED PROTEIN PTX3"/>
    <property type="match status" value="1"/>
</dbReference>
<dbReference type="EMBL" id="CP031264">
    <property type="protein sequence ID" value="AXI79949.1"/>
    <property type="molecule type" value="Genomic_DNA"/>
</dbReference>
<dbReference type="KEGG" id="stri:C7M71_023650"/>
<protein>
    <submittedName>
        <fullName evidence="5">LamG domain-containing protein</fullName>
    </submittedName>
</protein>
<organism evidence="5 6">
    <name type="scientific">Peterkaempfera bronchialis</name>
    <dbReference type="NCBI Taxonomy" id="2126346"/>
    <lineage>
        <taxon>Bacteria</taxon>
        <taxon>Bacillati</taxon>
        <taxon>Actinomycetota</taxon>
        <taxon>Actinomycetes</taxon>
        <taxon>Kitasatosporales</taxon>
        <taxon>Streptomycetaceae</taxon>
        <taxon>Peterkaempfera</taxon>
    </lineage>
</organism>
<evidence type="ECO:0000259" key="4">
    <source>
        <dbReference type="SMART" id="SM00560"/>
    </source>
</evidence>